<evidence type="ECO:0000256" key="1">
    <source>
        <dbReference type="SAM" id="MobiDB-lite"/>
    </source>
</evidence>
<dbReference type="InterPro" id="IPR024234">
    <property type="entry name" value="DUF3801"/>
</dbReference>
<gene>
    <name evidence="2" type="ORF">C7373_10420</name>
</gene>
<proteinExistence type="predicted"/>
<dbReference type="Pfam" id="PF12687">
    <property type="entry name" value="DUF3801"/>
    <property type="match status" value="1"/>
</dbReference>
<dbReference type="EMBL" id="QEKK01000004">
    <property type="protein sequence ID" value="PVY58427.1"/>
    <property type="molecule type" value="Genomic_DNA"/>
</dbReference>
<sequence length="195" mass="21042">MGMEGDAADLMARQCIQIAEATAKLAGAGAKHLVAFLYALAKNPHQLQGKTKMKKFIKGCNGAARVFPLQHSDLKRFGQYARKYGLLWAPIKPKDRDGTVDILARSEDVSAVNRIFERMGYAAPAQAQGDEPPKKPVSHAPQGRDSGRRGSGSGSLEETATVTTSDRPTVHGRLESLRAANGQKRPPVKGPELTR</sequence>
<accession>A0A2U1CCA4</accession>
<name>A0A2U1CCA4_9FIRM</name>
<comment type="caution">
    <text evidence="2">The sequence shown here is derived from an EMBL/GenBank/DDBJ whole genome shotgun (WGS) entry which is preliminary data.</text>
</comment>
<dbReference type="RefSeq" id="WP_165366579.1">
    <property type="nucleotide sequence ID" value="NZ_CP011524.1"/>
</dbReference>
<reference evidence="2 3" key="1">
    <citation type="submission" date="2018-04" db="EMBL/GenBank/DDBJ databases">
        <title>Genomic Encyclopedia of Type Strains, Phase IV (KMG-IV): sequencing the most valuable type-strain genomes for metagenomic binning, comparative biology and taxonomic classification.</title>
        <authorList>
            <person name="Goeker M."/>
        </authorList>
    </citation>
    <scope>NUCLEOTIDE SEQUENCE [LARGE SCALE GENOMIC DNA]</scope>
    <source>
        <strain evidence="2 3">DSM 26588</strain>
    </source>
</reference>
<feature type="compositionally biased region" description="Polar residues" evidence="1">
    <location>
        <begin position="156"/>
        <end position="167"/>
    </location>
</feature>
<dbReference type="GeneID" id="93228768"/>
<evidence type="ECO:0000313" key="2">
    <source>
        <dbReference type="EMBL" id="PVY58427.1"/>
    </source>
</evidence>
<dbReference type="AlphaFoldDB" id="A0A2U1CCA4"/>
<dbReference type="Proteomes" id="UP000245778">
    <property type="component" value="Unassembled WGS sequence"/>
</dbReference>
<evidence type="ECO:0000313" key="3">
    <source>
        <dbReference type="Proteomes" id="UP000245778"/>
    </source>
</evidence>
<feature type="region of interest" description="Disordered" evidence="1">
    <location>
        <begin position="123"/>
        <end position="195"/>
    </location>
</feature>
<protein>
    <submittedName>
        <fullName evidence="2">Uncharacterized protein DUF3801</fullName>
    </submittedName>
</protein>
<organism evidence="2 3">
    <name type="scientific">Intestinimonas butyriciproducens</name>
    <dbReference type="NCBI Taxonomy" id="1297617"/>
    <lineage>
        <taxon>Bacteria</taxon>
        <taxon>Bacillati</taxon>
        <taxon>Bacillota</taxon>
        <taxon>Clostridia</taxon>
        <taxon>Eubacteriales</taxon>
        <taxon>Intestinimonas</taxon>
    </lineage>
</organism>